<evidence type="ECO:0000256" key="5">
    <source>
        <dbReference type="ARBA" id="ARBA00012121"/>
    </source>
</evidence>
<evidence type="ECO:0000256" key="14">
    <source>
        <dbReference type="RuleBase" id="RU004347"/>
    </source>
</evidence>
<evidence type="ECO:0000256" key="4">
    <source>
        <dbReference type="ARBA" id="ARBA00007008"/>
    </source>
</evidence>
<dbReference type="Proteomes" id="UP001062165">
    <property type="component" value="Chromosome"/>
</dbReference>
<proteinExistence type="inferred from homology"/>
<dbReference type="SUPFAM" id="SSF52540">
    <property type="entry name" value="P-loop containing nucleoside triphosphate hydrolases"/>
    <property type="match status" value="1"/>
</dbReference>
<name>A0ABY6D486_9BACT</name>
<accession>A0ABY6D486</accession>
<keyword evidence="9 13" id="KW-0067">ATP-binding</keyword>
<evidence type="ECO:0000256" key="9">
    <source>
        <dbReference type="ARBA" id="ARBA00022840"/>
    </source>
</evidence>
<evidence type="ECO:0000256" key="11">
    <source>
        <dbReference type="ARBA" id="ARBA00031393"/>
    </source>
</evidence>
<dbReference type="InterPro" id="IPR059117">
    <property type="entry name" value="APS_kinase_dom"/>
</dbReference>
<keyword evidence="8 13" id="KW-0418">Kinase</keyword>
<comment type="pathway">
    <text evidence="3 13 14">Sulfur metabolism; hydrogen sulfide biosynthesis; sulfite from sulfate: step 2/3.</text>
</comment>
<dbReference type="GO" id="GO:0004020">
    <property type="term" value="F:adenylylsulfate kinase activity"/>
    <property type="evidence" value="ECO:0007669"/>
    <property type="project" value="UniProtKB-EC"/>
</dbReference>
<comment type="function">
    <text evidence="2 13 14">Catalyzes the synthesis of activated sulfate.</text>
</comment>
<keyword evidence="6 13" id="KW-0808">Transferase</keyword>
<evidence type="ECO:0000256" key="13">
    <source>
        <dbReference type="HAMAP-Rule" id="MF_00065"/>
    </source>
</evidence>
<evidence type="ECO:0000256" key="1">
    <source>
        <dbReference type="ARBA" id="ARBA00001823"/>
    </source>
</evidence>
<dbReference type="Pfam" id="PF01583">
    <property type="entry name" value="APS_kinase"/>
    <property type="match status" value="1"/>
</dbReference>
<dbReference type="Gene3D" id="3.40.50.300">
    <property type="entry name" value="P-loop containing nucleotide triphosphate hydrolases"/>
    <property type="match status" value="1"/>
</dbReference>
<feature type="binding site" evidence="13">
    <location>
        <begin position="32"/>
        <end position="39"/>
    </location>
    <ligand>
        <name>ATP</name>
        <dbReference type="ChEBI" id="CHEBI:30616"/>
    </ligand>
</feature>
<organism evidence="16 17">
    <name type="scientific">Reichenbachiella carrageenanivorans</name>
    <dbReference type="NCBI Taxonomy" id="2979869"/>
    <lineage>
        <taxon>Bacteria</taxon>
        <taxon>Pseudomonadati</taxon>
        <taxon>Bacteroidota</taxon>
        <taxon>Cytophagia</taxon>
        <taxon>Cytophagales</taxon>
        <taxon>Reichenbachiellaceae</taxon>
        <taxon>Reichenbachiella</taxon>
    </lineage>
</organism>
<dbReference type="NCBIfam" id="NF003013">
    <property type="entry name" value="PRK03846.1"/>
    <property type="match status" value="1"/>
</dbReference>
<dbReference type="RefSeq" id="WP_263052344.1">
    <property type="nucleotide sequence ID" value="NZ_CP106735.1"/>
</dbReference>
<evidence type="ECO:0000256" key="3">
    <source>
        <dbReference type="ARBA" id="ARBA00004806"/>
    </source>
</evidence>
<comment type="catalytic activity">
    <reaction evidence="1 13 14">
        <text>adenosine 5'-phosphosulfate + ATP = 3'-phosphoadenylyl sulfate + ADP + H(+)</text>
        <dbReference type="Rhea" id="RHEA:24152"/>
        <dbReference type="ChEBI" id="CHEBI:15378"/>
        <dbReference type="ChEBI" id="CHEBI:30616"/>
        <dbReference type="ChEBI" id="CHEBI:58243"/>
        <dbReference type="ChEBI" id="CHEBI:58339"/>
        <dbReference type="ChEBI" id="CHEBI:456216"/>
        <dbReference type="EC" id="2.7.1.25"/>
    </reaction>
</comment>
<protein>
    <recommendedName>
        <fullName evidence="5 13">Adenylyl-sulfate kinase</fullName>
        <ecNumber evidence="5 13">2.7.1.25</ecNumber>
    </recommendedName>
    <alternativeName>
        <fullName evidence="11 13">APS kinase</fullName>
    </alternativeName>
    <alternativeName>
        <fullName evidence="12 13">ATP adenosine-5'-phosphosulfate 3'-phosphotransferase</fullName>
    </alternativeName>
    <alternativeName>
        <fullName evidence="10 13">Adenosine-5'-phosphosulfate kinase</fullName>
    </alternativeName>
</protein>
<dbReference type="PANTHER" id="PTHR11055">
    <property type="entry name" value="BIFUNCTIONAL 3'-PHOSPHOADENOSINE 5'-PHOSPHOSULFATE SYNTHASE"/>
    <property type="match status" value="1"/>
</dbReference>
<keyword evidence="7 13" id="KW-0547">Nucleotide-binding</keyword>
<reference evidence="16" key="1">
    <citation type="submission" date="2022-10" db="EMBL/GenBank/DDBJ databases">
        <title>Comparative genomics and taxonomic characterization of three novel marine species of genus Reichenbachiella exhibiting antioxidant and polysaccharide degradation activities.</title>
        <authorList>
            <person name="Muhammad N."/>
            <person name="Lee Y.-J."/>
            <person name="Ko J."/>
            <person name="Kim S.-G."/>
        </authorList>
    </citation>
    <scope>NUCLEOTIDE SEQUENCE</scope>
    <source>
        <strain evidence="16">Wsw4-B4</strain>
    </source>
</reference>
<dbReference type="EC" id="2.7.1.25" evidence="5 13"/>
<evidence type="ECO:0000259" key="15">
    <source>
        <dbReference type="Pfam" id="PF01583"/>
    </source>
</evidence>
<evidence type="ECO:0000256" key="2">
    <source>
        <dbReference type="ARBA" id="ARBA00002632"/>
    </source>
</evidence>
<dbReference type="InterPro" id="IPR002891">
    <property type="entry name" value="APS"/>
</dbReference>
<evidence type="ECO:0000313" key="16">
    <source>
        <dbReference type="EMBL" id="UXX80614.1"/>
    </source>
</evidence>
<dbReference type="EMBL" id="CP106735">
    <property type="protein sequence ID" value="UXX80614.1"/>
    <property type="molecule type" value="Genomic_DNA"/>
</dbReference>
<comment type="similarity">
    <text evidence="4 13 14">Belongs to the APS kinase family.</text>
</comment>
<evidence type="ECO:0000256" key="8">
    <source>
        <dbReference type="ARBA" id="ARBA00022777"/>
    </source>
</evidence>
<keyword evidence="17" id="KW-1185">Reference proteome</keyword>
<evidence type="ECO:0000256" key="10">
    <source>
        <dbReference type="ARBA" id="ARBA00029724"/>
    </source>
</evidence>
<dbReference type="PANTHER" id="PTHR11055:SF1">
    <property type="entry name" value="PAPS SYNTHETASE, ISOFORM D"/>
    <property type="match status" value="1"/>
</dbReference>
<dbReference type="CDD" id="cd02027">
    <property type="entry name" value="APSK"/>
    <property type="match status" value="1"/>
</dbReference>
<evidence type="ECO:0000256" key="7">
    <source>
        <dbReference type="ARBA" id="ARBA00022741"/>
    </source>
</evidence>
<dbReference type="NCBIfam" id="TIGR00455">
    <property type="entry name" value="apsK"/>
    <property type="match status" value="1"/>
</dbReference>
<gene>
    <name evidence="13 16" type="primary">cysC</name>
    <name evidence="16" type="ORF">N7E81_05820</name>
</gene>
<sequence>MTENIIPHNHTIKQVDRINKLGYRPLLIWFVGLSGSGKSTLASGLETRLFNEGINTYILDGDNIRSGLNKDLDFSDESRKENLRRITEVSNLFVDAGTVVLTAFITPFKEERDKVREMMGDNYVEVFVSCPLEECEKRDVKGLYQKAREGKIKNFTGIDSPFEEPKNADIEIPSHKLSIEEGVQRIYDIVIGRIREGKEVGRGKSES</sequence>
<evidence type="ECO:0000313" key="17">
    <source>
        <dbReference type="Proteomes" id="UP001062165"/>
    </source>
</evidence>
<evidence type="ECO:0000256" key="12">
    <source>
        <dbReference type="ARBA" id="ARBA00031464"/>
    </source>
</evidence>
<dbReference type="HAMAP" id="MF_00065">
    <property type="entry name" value="Adenylyl_sulf_kinase"/>
    <property type="match status" value="1"/>
</dbReference>
<evidence type="ECO:0000256" key="6">
    <source>
        <dbReference type="ARBA" id="ARBA00022679"/>
    </source>
</evidence>
<keyword evidence="13" id="KW-0597">Phosphoprotein</keyword>
<dbReference type="InterPro" id="IPR027417">
    <property type="entry name" value="P-loop_NTPase"/>
</dbReference>
<feature type="domain" description="APS kinase" evidence="15">
    <location>
        <begin position="25"/>
        <end position="172"/>
    </location>
</feature>
<comment type="caution">
    <text evidence="13">Lacks conserved residue(s) required for the propagation of feature annotation.</text>
</comment>